<evidence type="ECO:0000259" key="1">
    <source>
        <dbReference type="Pfam" id="PF01636"/>
    </source>
</evidence>
<name>A0ABY5GM02_9GAMM</name>
<dbReference type="InterPro" id="IPR011009">
    <property type="entry name" value="Kinase-like_dom_sf"/>
</dbReference>
<organism evidence="2 3">
    <name type="scientific">Photobacterium atrarenae</name>
    <dbReference type="NCBI Taxonomy" id="865757"/>
    <lineage>
        <taxon>Bacteria</taxon>
        <taxon>Pseudomonadati</taxon>
        <taxon>Pseudomonadota</taxon>
        <taxon>Gammaproteobacteria</taxon>
        <taxon>Vibrionales</taxon>
        <taxon>Vibrionaceae</taxon>
        <taxon>Photobacterium</taxon>
    </lineage>
</organism>
<feature type="domain" description="Aminoglycoside phosphotransferase" evidence="1">
    <location>
        <begin position="41"/>
        <end position="218"/>
    </location>
</feature>
<evidence type="ECO:0000313" key="2">
    <source>
        <dbReference type="EMBL" id="UTV30287.1"/>
    </source>
</evidence>
<sequence length="278" mass="31176">MDFQNRDEGEKQVTELARLGRASVRQVTLGGKICIEKKPLSETELLFYQHYADRLNARGIFSPAIMALDADEKRIVMELIPHSVKLAELQTPAVFQHLAGIHAMEVEEPSLPFYRACWTERATASALDALALPRTTIDFFHVVQAQSAAIFAGNRLITGDSNPGNWGRRANGELVQFDWERLTMGCPSIDLAPLINGMGTPAQYEAYAGQYLACRHRLTDLPTIAPETLVSHIAMAKAWIVIEVVNILLRSRHRDSAMYLDWYRQQLPSWCDEVAGLL</sequence>
<protein>
    <submittedName>
        <fullName evidence="2">Aminoglycoside phosphotransferase family protein</fullName>
    </submittedName>
</protein>
<dbReference type="Pfam" id="PF01636">
    <property type="entry name" value="APH"/>
    <property type="match status" value="1"/>
</dbReference>
<gene>
    <name evidence="2" type="ORF">NNL38_17055</name>
</gene>
<proteinExistence type="predicted"/>
<keyword evidence="3" id="KW-1185">Reference proteome</keyword>
<dbReference type="RefSeq" id="WP_255391633.1">
    <property type="nucleotide sequence ID" value="NZ_CP101509.1"/>
</dbReference>
<dbReference type="Proteomes" id="UP001057998">
    <property type="component" value="Chromosome 2"/>
</dbReference>
<dbReference type="SUPFAM" id="SSF56112">
    <property type="entry name" value="Protein kinase-like (PK-like)"/>
    <property type="match status" value="1"/>
</dbReference>
<accession>A0ABY5GM02</accession>
<dbReference type="EMBL" id="CP101509">
    <property type="protein sequence ID" value="UTV30287.1"/>
    <property type="molecule type" value="Genomic_DNA"/>
</dbReference>
<evidence type="ECO:0000313" key="3">
    <source>
        <dbReference type="Proteomes" id="UP001057998"/>
    </source>
</evidence>
<dbReference type="InterPro" id="IPR002575">
    <property type="entry name" value="Aminoglycoside_PTrfase"/>
</dbReference>
<dbReference type="Gene3D" id="3.90.1200.10">
    <property type="match status" value="1"/>
</dbReference>
<reference evidence="2" key="1">
    <citation type="submission" date="2022-07" db="EMBL/GenBank/DDBJ databases">
        <title>Genome sequencing of Photobacterium atrarenae GJH2-4.</title>
        <authorList>
            <person name="Park S.-J."/>
        </authorList>
    </citation>
    <scope>NUCLEOTIDE SEQUENCE</scope>
    <source>
        <strain evidence="2">GJH2-4</strain>
    </source>
</reference>